<proteinExistence type="predicted"/>
<evidence type="ECO:0000313" key="3">
    <source>
        <dbReference type="Proteomes" id="UP000008983"/>
    </source>
</evidence>
<keyword evidence="1" id="KW-0812">Transmembrane</keyword>
<sequence length="187" mass="22747">MQTMKKMSMKFSIKLVKVKIFIINILIQPIDVLMKLKKEDLREDLKKLRFKIQIYLIIKILLLIQNKLIIQMKMMNYIMIIITLIMIINQMNKLFKKKQFRIRKKKKKTQIIIINLKMKIYQKNYVIIVINKNVQFSVLLIVKEVSINNVKKKLSKVILMQMEWTKILQYSQMNPIWMKKDQKDQQM</sequence>
<keyword evidence="1" id="KW-1133">Transmembrane helix</keyword>
<gene>
    <name evidence="2" type="ORF">IMG5_200340</name>
</gene>
<dbReference type="EMBL" id="GL984382">
    <property type="protein sequence ID" value="EGR27189.1"/>
    <property type="molecule type" value="Genomic_DNA"/>
</dbReference>
<dbReference type="RefSeq" id="XP_004024073.1">
    <property type="nucleotide sequence ID" value="XM_004024024.1"/>
</dbReference>
<protein>
    <recommendedName>
        <fullName evidence="4">Transmembrane protein</fullName>
    </recommendedName>
</protein>
<reference evidence="2 3" key="1">
    <citation type="submission" date="2011-07" db="EMBL/GenBank/DDBJ databases">
        <authorList>
            <person name="Coyne R."/>
            <person name="Brami D."/>
            <person name="Johnson J."/>
            <person name="Hostetler J."/>
            <person name="Hannick L."/>
            <person name="Clark T."/>
            <person name="Cassidy-Hanley D."/>
            <person name="Inman J."/>
        </authorList>
    </citation>
    <scope>NUCLEOTIDE SEQUENCE [LARGE SCALE GENOMIC DNA]</scope>
    <source>
        <strain evidence="2 3">G5</strain>
    </source>
</reference>
<evidence type="ECO:0000313" key="2">
    <source>
        <dbReference type="EMBL" id="EGR27189.1"/>
    </source>
</evidence>
<evidence type="ECO:0008006" key="4">
    <source>
        <dbReference type="Google" id="ProtNLM"/>
    </source>
</evidence>
<name>G0R5Q9_ICHMU</name>
<feature type="transmembrane region" description="Helical" evidence="1">
    <location>
        <begin position="76"/>
        <end position="95"/>
    </location>
</feature>
<dbReference type="Proteomes" id="UP000008983">
    <property type="component" value="Unassembled WGS sequence"/>
</dbReference>
<feature type="transmembrane region" description="Helical" evidence="1">
    <location>
        <begin position="52"/>
        <end position="70"/>
    </location>
</feature>
<dbReference type="AlphaFoldDB" id="G0R5Q9"/>
<dbReference type="GeneID" id="14903257"/>
<keyword evidence="1" id="KW-0472">Membrane</keyword>
<evidence type="ECO:0000256" key="1">
    <source>
        <dbReference type="SAM" id="Phobius"/>
    </source>
</evidence>
<organism evidence="2 3">
    <name type="scientific">Ichthyophthirius multifiliis</name>
    <name type="common">White spot disease agent</name>
    <name type="synonym">Ich</name>
    <dbReference type="NCBI Taxonomy" id="5932"/>
    <lineage>
        <taxon>Eukaryota</taxon>
        <taxon>Sar</taxon>
        <taxon>Alveolata</taxon>
        <taxon>Ciliophora</taxon>
        <taxon>Intramacronucleata</taxon>
        <taxon>Oligohymenophorea</taxon>
        <taxon>Hymenostomatida</taxon>
        <taxon>Ophryoglenina</taxon>
        <taxon>Ichthyophthirius</taxon>
    </lineage>
</organism>
<keyword evidence="3" id="KW-1185">Reference proteome</keyword>
<accession>G0R5Q9</accession>
<dbReference type="InParanoid" id="G0R5Q9"/>